<dbReference type="PANTHER" id="PTHR43272:SF32">
    <property type="entry name" value="AMP-DEPENDENT SYNTHETASE_LIGASE DOMAIN-CONTAINING PROTEIN"/>
    <property type="match status" value="1"/>
</dbReference>
<dbReference type="InterPro" id="IPR020845">
    <property type="entry name" value="AMP-binding_CS"/>
</dbReference>
<gene>
    <name evidence="8" type="ORF">AWC27_02510</name>
</gene>
<dbReference type="Gene3D" id="3.30.300.30">
    <property type="match status" value="1"/>
</dbReference>
<keyword evidence="2 8" id="KW-0436">Ligase</keyword>
<evidence type="ECO:0000256" key="6">
    <source>
        <dbReference type="ARBA" id="ARBA00032875"/>
    </source>
</evidence>
<dbReference type="InterPro" id="IPR000873">
    <property type="entry name" value="AMP-dep_synth/lig_dom"/>
</dbReference>
<feature type="domain" description="AMP-dependent synthetase/ligase" evidence="7">
    <location>
        <begin position="30"/>
        <end position="426"/>
    </location>
</feature>
<evidence type="ECO:0000313" key="9">
    <source>
        <dbReference type="Proteomes" id="UP000193317"/>
    </source>
</evidence>
<dbReference type="Pfam" id="PF00501">
    <property type="entry name" value="AMP-binding"/>
    <property type="match status" value="1"/>
</dbReference>
<name>A0A1X2EGD5_MYCSZ</name>
<dbReference type="SUPFAM" id="SSF56801">
    <property type="entry name" value="Acetyl-CoA synthetase-like"/>
    <property type="match status" value="1"/>
</dbReference>
<dbReference type="EMBL" id="LQPW01000107">
    <property type="protein sequence ID" value="ORW99701.1"/>
    <property type="molecule type" value="Genomic_DNA"/>
</dbReference>
<evidence type="ECO:0000256" key="5">
    <source>
        <dbReference type="ARBA" id="ARBA00024484"/>
    </source>
</evidence>
<dbReference type="Proteomes" id="UP000193317">
    <property type="component" value="Unassembled WGS sequence"/>
</dbReference>
<dbReference type="GO" id="GO:0004467">
    <property type="term" value="F:long-chain fatty acid-CoA ligase activity"/>
    <property type="evidence" value="ECO:0007669"/>
    <property type="project" value="UniProtKB-EC"/>
</dbReference>
<evidence type="ECO:0000313" key="8">
    <source>
        <dbReference type="EMBL" id="ORW99701.1"/>
    </source>
</evidence>
<keyword evidence="3" id="KW-0276">Fatty acid metabolism</keyword>
<keyword evidence="4" id="KW-0443">Lipid metabolism</keyword>
<dbReference type="InterPro" id="IPR042099">
    <property type="entry name" value="ANL_N_sf"/>
</dbReference>
<dbReference type="InterPro" id="IPR045851">
    <property type="entry name" value="AMP-bd_C_sf"/>
</dbReference>
<comment type="catalytic activity">
    <reaction evidence="5">
        <text>a long-chain fatty acid + ATP + CoA = a long-chain fatty acyl-CoA + AMP + diphosphate</text>
        <dbReference type="Rhea" id="RHEA:15421"/>
        <dbReference type="ChEBI" id="CHEBI:30616"/>
        <dbReference type="ChEBI" id="CHEBI:33019"/>
        <dbReference type="ChEBI" id="CHEBI:57287"/>
        <dbReference type="ChEBI" id="CHEBI:57560"/>
        <dbReference type="ChEBI" id="CHEBI:83139"/>
        <dbReference type="ChEBI" id="CHEBI:456215"/>
        <dbReference type="EC" id="6.2.1.3"/>
    </reaction>
    <physiologicalReaction direction="left-to-right" evidence="5">
        <dbReference type="Rhea" id="RHEA:15422"/>
    </physiologicalReaction>
</comment>
<evidence type="ECO:0000256" key="3">
    <source>
        <dbReference type="ARBA" id="ARBA00022832"/>
    </source>
</evidence>
<dbReference type="OrthoDB" id="9803968at2"/>
<evidence type="ECO:0000256" key="1">
    <source>
        <dbReference type="ARBA" id="ARBA00006432"/>
    </source>
</evidence>
<protein>
    <recommendedName>
        <fullName evidence="6">Acyl-CoA synthetase</fullName>
    </recommendedName>
</protein>
<dbReference type="PROSITE" id="PS00455">
    <property type="entry name" value="AMP_BINDING"/>
    <property type="match status" value="1"/>
</dbReference>
<dbReference type="PANTHER" id="PTHR43272">
    <property type="entry name" value="LONG-CHAIN-FATTY-ACID--COA LIGASE"/>
    <property type="match status" value="1"/>
</dbReference>
<dbReference type="Pfam" id="PF23562">
    <property type="entry name" value="AMP-binding_C_3"/>
    <property type="match status" value="1"/>
</dbReference>
<evidence type="ECO:0000259" key="7">
    <source>
        <dbReference type="Pfam" id="PF00501"/>
    </source>
</evidence>
<dbReference type="CDD" id="cd05907">
    <property type="entry name" value="VL_LC_FACS_like"/>
    <property type="match status" value="1"/>
</dbReference>
<evidence type="ECO:0000256" key="2">
    <source>
        <dbReference type="ARBA" id="ARBA00022598"/>
    </source>
</evidence>
<comment type="similarity">
    <text evidence="1">Belongs to the ATP-dependent AMP-binding enzyme family.</text>
</comment>
<dbReference type="RefSeq" id="WP_085671284.1">
    <property type="nucleotide sequence ID" value="NZ_JACKRU010000673.1"/>
</dbReference>
<proteinExistence type="inferred from homology"/>
<reference evidence="8 9" key="1">
    <citation type="submission" date="2016-01" db="EMBL/GenBank/DDBJ databases">
        <title>The new phylogeny of the genus Mycobacterium.</title>
        <authorList>
            <person name="Tarcisio F."/>
            <person name="Conor M."/>
            <person name="Antonella G."/>
            <person name="Elisabetta G."/>
            <person name="Giulia F.S."/>
            <person name="Sara T."/>
            <person name="Anna F."/>
            <person name="Clotilde B."/>
            <person name="Roberto B."/>
            <person name="Veronica D.S."/>
            <person name="Fabio R."/>
            <person name="Monica P."/>
            <person name="Olivier J."/>
            <person name="Enrico T."/>
            <person name="Nicola S."/>
        </authorList>
    </citation>
    <scope>NUCLEOTIDE SEQUENCE [LARGE SCALE GENOMIC DNA]</scope>
    <source>
        <strain evidence="8 9">DSM 44166</strain>
    </source>
</reference>
<accession>A0A1X2EGD5</accession>
<dbReference type="AlphaFoldDB" id="A0A1X2EGD5"/>
<dbReference type="GO" id="GO:0016020">
    <property type="term" value="C:membrane"/>
    <property type="evidence" value="ECO:0007669"/>
    <property type="project" value="TreeGrafter"/>
</dbReference>
<dbReference type="STRING" id="1787.A5725_00880"/>
<organism evidence="8 9">
    <name type="scientific">Mycobacterium szulgai</name>
    <dbReference type="NCBI Taxonomy" id="1787"/>
    <lineage>
        <taxon>Bacteria</taxon>
        <taxon>Bacillati</taxon>
        <taxon>Actinomycetota</taxon>
        <taxon>Actinomycetes</taxon>
        <taxon>Mycobacteriales</taxon>
        <taxon>Mycobacteriaceae</taxon>
        <taxon>Mycobacterium</taxon>
    </lineage>
</organism>
<keyword evidence="9" id="KW-1185">Reference proteome</keyword>
<sequence>MRQYSVPARFSVEEHDNVAAAVFEHERDDPDFVIYQRLVDGVWTDVTCAQAADQIRSAALGLISLGVEPGDRVSIFSATRYEWAILDLAILSVGAVTVPIYETSSAEQVRWVLQDSEAVLAFAETDAHAATVTELTGELPALRRVLHINGSGPKALDQLAEEGASADPAQLTARLNALRAKDPATLIYTSGTTGRPKGCQLTHSNLLYEIRGTKDCLPSLLHEGQRLLVFLPLAHVLARALTLAAFTNKVTVGFTSDIKNLLPLFAVFKPTVVVSVPRVFEKVYNTAEQNAANDGKGPIFKAAAQTAVDWSRAQDDGKPGLVLRAKHALFDRLVYHKLRTALGGNCHAAVSGGAPLGARLGHFYRGVGLTIYEGYGLTETSAAITVNQINGLKIGTVGSLVPGNSLRLADDKELLVRGGVVFSGYWRNEQATKEAFTDGWFRTGDLGSVDEDGFLTITGRKKELIVTAGGKNVAPAVLEDQLRSHPLISQAMVVGDNKPFIGALITIDPEAFEGWKQRNSKAVDASVGDLATDPDLIAEVDAAVKHANLQVSHAESIRKFRILPVDFTEDTGELTPTMKVKRNVVAEKFASDIEAIYSKD</sequence>
<comment type="caution">
    <text evidence="8">The sequence shown here is derived from an EMBL/GenBank/DDBJ whole genome shotgun (WGS) entry which is preliminary data.</text>
</comment>
<evidence type="ECO:0000256" key="4">
    <source>
        <dbReference type="ARBA" id="ARBA00023098"/>
    </source>
</evidence>
<dbReference type="Gene3D" id="3.40.50.12780">
    <property type="entry name" value="N-terminal domain of ligase-like"/>
    <property type="match status" value="1"/>
</dbReference>